<dbReference type="InterPro" id="IPR036291">
    <property type="entry name" value="NAD(P)-bd_dom_sf"/>
</dbReference>
<dbReference type="GO" id="GO:0016491">
    <property type="term" value="F:oxidoreductase activity"/>
    <property type="evidence" value="ECO:0007669"/>
    <property type="project" value="UniProtKB-KW"/>
</dbReference>
<dbReference type="SUPFAM" id="SSF51735">
    <property type="entry name" value="NAD(P)-binding Rossmann-fold domains"/>
    <property type="match status" value="1"/>
</dbReference>
<organism evidence="3 4">
    <name type="scientific">Lactococcus fujiensis JCM 16395</name>
    <dbReference type="NCBI Taxonomy" id="1291764"/>
    <lineage>
        <taxon>Bacteria</taxon>
        <taxon>Bacillati</taxon>
        <taxon>Bacillota</taxon>
        <taxon>Bacilli</taxon>
        <taxon>Lactobacillales</taxon>
        <taxon>Streptococcaceae</taxon>
        <taxon>Lactococcus</taxon>
    </lineage>
</organism>
<dbReference type="Proteomes" id="UP000218181">
    <property type="component" value="Unassembled WGS sequence"/>
</dbReference>
<reference evidence="3 4" key="1">
    <citation type="submission" date="2014-12" db="EMBL/GenBank/DDBJ databases">
        <title>Draft genome sequences of 10 type strains of Lactococcus.</title>
        <authorList>
            <person name="Sun Z."/>
            <person name="Zhong Z."/>
            <person name="Liu W."/>
            <person name="Zhang W."/>
            <person name="Zhang H."/>
        </authorList>
    </citation>
    <scope>NUCLEOTIDE SEQUENCE [LARGE SCALE GENOMIC DNA]</scope>
    <source>
        <strain evidence="3 4">JCM 16395</strain>
    </source>
</reference>
<dbReference type="PANTHER" id="PTHR14239">
    <property type="entry name" value="DUDULIN-RELATED"/>
    <property type="match status" value="1"/>
</dbReference>
<dbReference type="Gene3D" id="3.40.50.720">
    <property type="entry name" value="NAD(P)-binding Rossmann-like Domain"/>
    <property type="match status" value="1"/>
</dbReference>
<evidence type="ECO:0000259" key="2">
    <source>
        <dbReference type="Pfam" id="PF03807"/>
    </source>
</evidence>
<keyword evidence="1" id="KW-0560">Oxidoreductase</keyword>
<feature type="domain" description="Pyrroline-5-carboxylate reductase catalytic N-terminal" evidence="2">
    <location>
        <begin position="29"/>
        <end position="63"/>
    </location>
</feature>
<dbReference type="PANTHER" id="PTHR14239:SF10">
    <property type="entry name" value="REDUCTASE"/>
    <property type="match status" value="1"/>
</dbReference>
<accession>A0A2A5RJ74</accession>
<dbReference type="AlphaFoldDB" id="A0A2A5RJ74"/>
<comment type="caution">
    <text evidence="3">The sequence shown here is derived from an EMBL/GenBank/DDBJ whole genome shotgun (WGS) entry which is preliminary data.</text>
</comment>
<dbReference type="EMBL" id="JXJU01000011">
    <property type="protein sequence ID" value="PCR99146.1"/>
    <property type="molecule type" value="Genomic_DNA"/>
</dbReference>
<gene>
    <name evidence="3" type="ORF">RT41_GL000447</name>
</gene>
<protein>
    <recommendedName>
        <fullName evidence="2">Pyrroline-5-carboxylate reductase catalytic N-terminal domain-containing protein</fullName>
    </recommendedName>
</protein>
<keyword evidence="4" id="KW-1185">Reference proteome</keyword>
<proteinExistence type="predicted"/>
<name>A0A2A5RJ74_9LACT</name>
<evidence type="ECO:0000256" key="1">
    <source>
        <dbReference type="ARBA" id="ARBA00023002"/>
    </source>
</evidence>
<dbReference type="Pfam" id="PF03807">
    <property type="entry name" value="F420_oxidored"/>
    <property type="match status" value="1"/>
</dbReference>
<dbReference type="InterPro" id="IPR051267">
    <property type="entry name" value="STEAP_metalloreductase"/>
</dbReference>
<evidence type="ECO:0000313" key="4">
    <source>
        <dbReference type="Proteomes" id="UP000218181"/>
    </source>
</evidence>
<dbReference type="STRING" id="1291764.GCA_001311235_02426"/>
<evidence type="ECO:0000313" key="3">
    <source>
        <dbReference type="EMBL" id="PCR99146.1"/>
    </source>
</evidence>
<dbReference type="InterPro" id="IPR028939">
    <property type="entry name" value="P5C_Rdtase_cat_N"/>
</dbReference>
<sequence length="180" mass="19012">MGKAIGDNFTKAGNTVHYLDSKTPRTSLGDIVVLAVPYPAVSDIIEQYKDELKEKIVVDITNPVDFTTFDDLVVPADSSAAALIAEKLPDSSVVKGFNTTFASTLVTKKVANATQTTVLFAGDDVEAKKTLKNALDGSGLAVLDAGGLKRARELESIGFLQISLAGAEKITWGGGFALYE</sequence>